<dbReference type="RefSeq" id="WP_144279699.1">
    <property type="nucleotide sequence ID" value="NZ_CP041730.1"/>
</dbReference>
<dbReference type="KEGG" id="cari:FNU76_19255"/>
<dbReference type="AlphaFoldDB" id="A0A516SJJ4"/>
<evidence type="ECO:0000313" key="2">
    <source>
        <dbReference type="Proteomes" id="UP000317550"/>
    </source>
</evidence>
<evidence type="ECO:0000313" key="1">
    <source>
        <dbReference type="EMBL" id="QDQ28316.1"/>
    </source>
</evidence>
<proteinExistence type="predicted"/>
<reference evidence="2" key="1">
    <citation type="submission" date="2019-07" db="EMBL/GenBank/DDBJ databases">
        <title>Chitinimonas sp. nov., isolated from Ny-Alesund, arctica soil.</title>
        <authorList>
            <person name="Xu Q."/>
            <person name="Peng F."/>
        </authorList>
    </citation>
    <scope>NUCLEOTIDE SEQUENCE [LARGE SCALE GENOMIC DNA]</scope>
    <source>
        <strain evidence="2">R3-44</strain>
    </source>
</reference>
<dbReference type="OrthoDB" id="8613175at2"/>
<organism evidence="1 2">
    <name type="scientific">Chitinimonas arctica</name>
    <dbReference type="NCBI Taxonomy" id="2594795"/>
    <lineage>
        <taxon>Bacteria</taxon>
        <taxon>Pseudomonadati</taxon>
        <taxon>Pseudomonadota</taxon>
        <taxon>Betaproteobacteria</taxon>
        <taxon>Neisseriales</taxon>
        <taxon>Chitinibacteraceae</taxon>
        <taxon>Chitinimonas</taxon>
    </lineage>
</organism>
<sequence length="219" mass="24557">MDNRDNLTKSLFNNEVGLVCDGSHMFEGHYIDTSLAAELTGAMDGSRIDLRITATAASFLISHPVLLSKTERILHFDNGRFWMENHGLSIKKEKRKCGLGIRIFARQALAAKALGARRIVMPVAGGIQGAEQLDSELVWIKFGFISTLPFDIRARIGFSAGEFSNVRTLQQLFALPSGAQWWAENGHPFRMEFDTADNSYSWSTLTAYLNRKNITLYEH</sequence>
<accession>A0A516SJJ4</accession>
<protein>
    <submittedName>
        <fullName evidence="1">Uncharacterized protein</fullName>
    </submittedName>
</protein>
<name>A0A516SJJ4_9NEIS</name>
<dbReference type="EMBL" id="CP041730">
    <property type="protein sequence ID" value="QDQ28316.1"/>
    <property type="molecule type" value="Genomic_DNA"/>
</dbReference>
<keyword evidence="2" id="KW-1185">Reference proteome</keyword>
<dbReference type="Proteomes" id="UP000317550">
    <property type="component" value="Chromosome"/>
</dbReference>
<gene>
    <name evidence="1" type="ORF">FNU76_19255</name>
</gene>